<keyword evidence="1 3" id="KW-0802">TPR repeat</keyword>
<dbReference type="AlphaFoldDB" id="A0AAD5UKX0"/>
<feature type="repeat" description="TPR" evidence="3">
    <location>
        <begin position="344"/>
        <end position="377"/>
    </location>
</feature>
<dbReference type="PANTHER" id="PTHR12558:SF13">
    <property type="entry name" value="CELL DIVISION CYCLE PROTEIN 27 HOMOLOG"/>
    <property type="match status" value="1"/>
</dbReference>
<dbReference type="Pfam" id="PF12895">
    <property type="entry name" value="ANAPC3"/>
    <property type="match status" value="1"/>
</dbReference>
<dbReference type="Proteomes" id="UP001210925">
    <property type="component" value="Unassembled WGS sequence"/>
</dbReference>
<dbReference type="SMART" id="SM00028">
    <property type="entry name" value="TPR"/>
    <property type="match status" value="6"/>
</dbReference>
<comment type="similarity">
    <text evidence="2">Belongs to the APC3/CDC27 family.</text>
</comment>
<accession>A0AAD5UKX0</accession>
<proteinExistence type="inferred from homology"/>
<sequence>MEDAKLYLKNQIVQAIDYFDYDLGEMLAERLLSFDPHCPDSQFLFAKTLYLGGNIKKALSVIDSTCKHTQSIILYGNCCLKLGNYQEGEVALRRWLDCNHTESPSAVAAVYALIESTSSFLDSIKHNPFYYTSYIGLSDLGNMKLIEGVPLKISDYLNIQKILNKREKPTVTKEPAVSKKRSNDGKVIKPSSREPLASKMTVETRKRVQVNKPPVKKLAGDFGIKLEKENYSIDDLVFVAQKILMAYNAMSLYRCNHSLEVLNSIPKEHLNTGFVLSIAADVFREIRLLAEHDSAIEACKRAIQLDPNFTYAHTLLGHEYLANEDLEASMNSFRQAMRINARHYNAIYGLGLIELKQEKYPVAEHFFRMALQVTPENTILLDVLGQAIQKEKTRNDEALKLFEKALELAPEHRVYLWHKATLLFEMGKYNEVQKILEYEISNTKPDTQVLFLLGRTFAKLGAKQSAIKYMTLAQDYQEHKSSSIIKDSIGKLSSL</sequence>
<evidence type="ECO:0000256" key="1">
    <source>
        <dbReference type="ARBA" id="ARBA00022803"/>
    </source>
</evidence>
<dbReference type="GO" id="GO:0007091">
    <property type="term" value="P:metaphase/anaphase transition of mitotic cell cycle"/>
    <property type="evidence" value="ECO:0007669"/>
    <property type="project" value="TreeGrafter"/>
</dbReference>
<dbReference type="SUPFAM" id="SSF48452">
    <property type="entry name" value="TPR-like"/>
    <property type="match status" value="2"/>
</dbReference>
<reference evidence="5" key="1">
    <citation type="submission" date="2020-05" db="EMBL/GenBank/DDBJ databases">
        <title>Phylogenomic resolution of chytrid fungi.</title>
        <authorList>
            <person name="Stajich J.E."/>
            <person name="Amses K."/>
            <person name="Simmons R."/>
            <person name="Seto K."/>
            <person name="Myers J."/>
            <person name="Bonds A."/>
            <person name="Quandt C.A."/>
            <person name="Barry K."/>
            <person name="Liu P."/>
            <person name="Grigoriev I."/>
            <person name="Longcore J.E."/>
            <person name="James T.Y."/>
        </authorList>
    </citation>
    <scope>NUCLEOTIDE SEQUENCE</scope>
    <source>
        <strain evidence="5">PLAUS21</strain>
    </source>
</reference>
<dbReference type="Gene3D" id="1.25.40.10">
    <property type="entry name" value="Tetratricopeptide repeat domain"/>
    <property type="match status" value="3"/>
</dbReference>
<dbReference type="InterPro" id="IPR019734">
    <property type="entry name" value="TPR_rpt"/>
</dbReference>
<comment type="caution">
    <text evidence="5">The sequence shown here is derived from an EMBL/GenBank/DDBJ whole genome shotgun (WGS) entry which is preliminary data.</text>
</comment>
<dbReference type="EMBL" id="JADGKB010000024">
    <property type="protein sequence ID" value="KAJ3258732.1"/>
    <property type="molecule type" value="Genomic_DNA"/>
</dbReference>
<keyword evidence="6" id="KW-1185">Reference proteome</keyword>
<evidence type="ECO:0000256" key="2">
    <source>
        <dbReference type="ARBA" id="ARBA00038210"/>
    </source>
</evidence>
<feature type="region of interest" description="Disordered" evidence="4">
    <location>
        <begin position="170"/>
        <end position="194"/>
    </location>
</feature>
<name>A0AAD5UKX0_9FUNG</name>
<protein>
    <submittedName>
        <fullName evidence="5">Uncharacterized protein</fullName>
    </submittedName>
</protein>
<dbReference type="GO" id="GO:0016567">
    <property type="term" value="P:protein ubiquitination"/>
    <property type="evidence" value="ECO:0007669"/>
    <property type="project" value="TreeGrafter"/>
</dbReference>
<dbReference type="PROSITE" id="PS50005">
    <property type="entry name" value="TPR"/>
    <property type="match status" value="2"/>
</dbReference>
<organism evidence="5 6">
    <name type="scientific">Boothiomyces macroporosus</name>
    <dbReference type="NCBI Taxonomy" id="261099"/>
    <lineage>
        <taxon>Eukaryota</taxon>
        <taxon>Fungi</taxon>
        <taxon>Fungi incertae sedis</taxon>
        <taxon>Chytridiomycota</taxon>
        <taxon>Chytridiomycota incertae sedis</taxon>
        <taxon>Chytridiomycetes</taxon>
        <taxon>Rhizophydiales</taxon>
        <taxon>Terramycetaceae</taxon>
        <taxon>Boothiomyces</taxon>
    </lineage>
</organism>
<dbReference type="InterPro" id="IPR011990">
    <property type="entry name" value="TPR-like_helical_dom_sf"/>
</dbReference>
<feature type="repeat" description="TPR" evidence="3">
    <location>
        <begin position="310"/>
        <end position="343"/>
    </location>
</feature>
<dbReference type="GO" id="GO:0051301">
    <property type="term" value="P:cell division"/>
    <property type="evidence" value="ECO:0007669"/>
    <property type="project" value="TreeGrafter"/>
</dbReference>
<dbReference type="GO" id="GO:0031145">
    <property type="term" value="P:anaphase-promoting complex-dependent catabolic process"/>
    <property type="evidence" value="ECO:0007669"/>
    <property type="project" value="TreeGrafter"/>
</dbReference>
<gene>
    <name evidence="5" type="ORF">HK103_003326</name>
</gene>
<dbReference type="Pfam" id="PF13181">
    <property type="entry name" value="TPR_8"/>
    <property type="match status" value="1"/>
</dbReference>
<evidence type="ECO:0000313" key="5">
    <source>
        <dbReference type="EMBL" id="KAJ3258732.1"/>
    </source>
</evidence>
<dbReference type="GO" id="GO:0005680">
    <property type="term" value="C:anaphase-promoting complex"/>
    <property type="evidence" value="ECO:0007669"/>
    <property type="project" value="UniProtKB-ARBA"/>
</dbReference>
<dbReference type="PANTHER" id="PTHR12558">
    <property type="entry name" value="CELL DIVISION CYCLE 16,23,27"/>
    <property type="match status" value="1"/>
</dbReference>
<evidence type="ECO:0000256" key="4">
    <source>
        <dbReference type="SAM" id="MobiDB-lite"/>
    </source>
</evidence>
<evidence type="ECO:0000313" key="6">
    <source>
        <dbReference type="Proteomes" id="UP001210925"/>
    </source>
</evidence>
<evidence type="ECO:0000256" key="3">
    <source>
        <dbReference type="PROSITE-ProRule" id="PRU00339"/>
    </source>
</evidence>
<dbReference type="Pfam" id="PF13432">
    <property type="entry name" value="TPR_16"/>
    <property type="match status" value="1"/>
</dbReference>
<dbReference type="GO" id="GO:0005737">
    <property type="term" value="C:cytoplasm"/>
    <property type="evidence" value="ECO:0007669"/>
    <property type="project" value="TreeGrafter"/>
</dbReference>